<keyword evidence="3 4" id="KW-0067">ATP-binding</keyword>
<keyword evidence="7" id="KW-1185">Reference proteome</keyword>
<keyword evidence="2 4" id="KW-0547">Nucleotide-binding</keyword>
<dbReference type="RefSeq" id="WP_344093466.1">
    <property type="nucleotide sequence ID" value="NZ_BAAAHB010000055.1"/>
</dbReference>
<dbReference type="Gene3D" id="3.30.470.20">
    <property type="entry name" value="ATP-grasp fold, B domain"/>
    <property type="match status" value="1"/>
</dbReference>
<gene>
    <name evidence="6" type="ORF">GCM10009544_44090</name>
</gene>
<organism evidence="6 7">
    <name type="scientific">Streptomyces stramineus</name>
    <dbReference type="NCBI Taxonomy" id="173861"/>
    <lineage>
        <taxon>Bacteria</taxon>
        <taxon>Bacillati</taxon>
        <taxon>Actinomycetota</taxon>
        <taxon>Actinomycetes</taxon>
        <taxon>Kitasatosporales</taxon>
        <taxon>Streptomycetaceae</taxon>
        <taxon>Streptomyces</taxon>
    </lineage>
</organism>
<sequence length="428" mass="46516">MGISGKRYAVVVDGYHIRDGDNRGFASAFRARGITPVTVMSTPEPLEKFIRKSTWYPDDFEAVHFHDGDFAALLALVESYDPVGIVAGNERGVELTAQLVERLMPRFANVPGSAAAQRHKGAMAAALERAGVPGPRTLSTADPGEAEAWIARSGLAGRPLIIKPPHSAGTDNVHLVPPGGDWRTPFHHILGLVNGFLLRNETVIVQEFLEGPEYIVDLYSVDGRHGLVDTCVYAKHDRGPRIGIYDVADFLPPDHPDVAVLAAYTMRAADAVGIRNGSTHAEVIMTAEGPRLVELAARYSGSCMMLSGSLATGDNQIERTVRHLLDGEFTPGFRLVREVRTLWLCADFAGPVRHMEILRRIAELPTVRNLSVPPEGKEVPMTNDVTTSLGWVIQSAADWASIEKDSARIRELERVWNEAQGAGAEGPA</sequence>
<evidence type="ECO:0000313" key="6">
    <source>
        <dbReference type="EMBL" id="GAA0477297.1"/>
    </source>
</evidence>
<dbReference type="Pfam" id="PF13535">
    <property type="entry name" value="ATP-grasp_4"/>
    <property type="match status" value="1"/>
</dbReference>
<dbReference type="PROSITE" id="PS50975">
    <property type="entry name" value="ATP_GRASP"/>
    <property type="match status" value="1"/>
</dbReference>
<evidence type="ECO:0000256" key="2">
    <source>
        <dbReference type="ARBA" id="ARBA00022741"/>
    </source>
</evidence>
<evidence type="ECO:0000313" key="7">
    <source>
        <dbReference type="Proteomes" id="UP001499895"/>
    </source>
</evidence>
<evidence type="ECO:0000256" key="4">
    <source>
        <dbReference type="PROSITE-ProRule" id="PRU00409"/>
    </source>
</evidence>
<feature type="domain" description="ATP-grasp" evidence="5">
    <location>
        <begin position="124"/>
        <end position="325"/>
    </location>
</feature>
<reference evidence="6 7" key="1">
    <citation type="journal article" date="2019" name="Int. J. Syst. Evol. Microbiol.">
        <title>The Global Catalogue of Microorganisms (GCM) 10K type strain sequencing project: providing services to taxonomists for standard genome sequencing and annotation.</title>
        <authorList>
            <consortium name="The Broad Institute Genomics Platform"/>
            <consortium name="The Broad Institute Genome Sequencing Center for Infectious Disease"/>
            <person name="Wu L."/>
            <person name="Ma J."/>
        </authorList>
    </citation>
    <scope>NUCLEOTIDE SEQUENCE [LARGE SCALE GENOMIC DNA]</scope>
    <source>
        <strain evidence="6 7">JCM 10649</strain>
    </source>
</reference>
<name>A0ABN1AIP2_9ACTN</name>
<dbReference type="EMBL" id="BAAAHB010000055">
    <property type="protein sequence ID" value="GAA0477297.1"/>
    <property type="molecule type" value="Genomic_DNA"/>
</dbReference>
<evidence type="ECO:0000259" key="5">
    <source>
        <dbReference type="PROSITE" id="PS50975"/>
    </source>
</evidence>
<comment type="caution">
    <text evidence="6">The sequence shown here is derived from an EMBL/GenBank/DDBJ whole genome shotgun (WGS) entry which is preliminary data.</text>
</comment>
<dbReference type="NCBIfam" id="NF005543">
    <property type="entry name" value="PRK07206.1"/>
    <property type="match status" value="1"/>
</dbReference>
<dbReference type="PANTHER" id="PTHR43585">
    <property type="entry name" value="FUMIPYRROLE BIOSYNTHESIS PROTEIN C"/>
    <property type="match status" value="1"/>
</dbReference>
<dbReference type="InterPro" id="IPR052032">
    <property type="entry name" value="ATP-dep_AA_Ligase"/>
</dbReference>
<proteinExistence type="predicted"/>
<dbReference type="SUPFAM" id="SSF56059">
    <property type="entry name" value="Glutathione synthetase ATP-binding domain-like"/>
    <property type="match status" value="1"/>
</dbReference>
<keyword evidence="1" id="KW-0436">Ligase</keyword>
<accession>A0ABN1AIP2</accession>
<evidence type="ECO:0000256" key="1">
    <source>
        <dbReference type="ARBA" id="ARBA00022598"/>
    </source>
</evidence>
<protein>
    <submittedName>
        <fullName evidence="6">ATP-grasp domain-containing protein</fullName>
    </submittedName>
</protein>
<evidence type="ECO:0000256" key="3">
    <source>
        <dbReference type="ARBA" id="ARBA00022840"/>
    </source>
</evidence>
<dbReference type="Proteomes" id="UP001499895">
    <property type="component" value="Unassembled WGS sequence"/>
</dbReference>
<dbReference type="InterPro" id="IPR011761">
    <property type="entry name" value="ATP-grasp"/>
</dbReference>
<dbReference type="PANTHER" id="PTHR43585:SF2">
    <property type="entry name" value="ATP-GRASP ENZYME FSQD"/>
    <property type="match status" value="1"/>
</dbReference>